<dbReference type="OrthoDB" id="2193575at2"/>
<protein>
    <submittedName>
        <fullName evidence="1">Uncharacterized protein</fullName>
    </submittedName>
</protein>
<gene>
    <name evidence="1" type="ORF">BTN92_07270</name>
</gene>
<dbReference type="AlphaFoldDB" id="A0A1V2UIL5"/>
<organism evidence="1 2">
    <name type="scientific">Enterococcus mundtii</name>
    <dbReference type="NCBI Taxonomy" id="53346"/>
    <lineage>
        <taxon>Bacteria</taxon>
        <taxon>Bacillati</taxon>
        <taxon>Bacillota</taxon>
        <taxon>Bacilli</taxon>
        <taxon>Lactobacillales</taxon>
        <taxon>Enterococcaceae</taxon>
        <taxon>Enterococcus</taxon>
    </lineage>
</organism>
<accession>A0A1V2UIL5</accession>
<dbReference type="STRING" id="53346.A5802_000062"/>
<name>A0A1V2UIL5_ENTMU</name>
<comment type="caution">
    <text evidence="1">The sequence shown here is derived from an EMBL/GenBank/DDBJ whole genome shotgun (WGS) entry which is preliminary data.</text>
</comment>
<sequence length="79" mass="9467">MTMVKNHFETVIITAYIAKQEITIQTKKGENYRGKIQKKMTEDGFYVNEGFIAWDELDSIDLEEEYFHFWQEIIKQAIE</sequence>
<dbReference type="Proteomes" id="UP000189299">
    <property type="component" value="Unassembled WGS sequence"/>
</dbReference>
<proteinExistence type="predicted"/>
<dbReference type="EMBL" id="MSTR01000006">
    <property type="protein sequence ID" value="ONN43239.1"/>
    <property type="molecule type" value="Genomic_DNA"/>
</dbReference>
<reference evidence="1 2" key="1">
    <citation type="submission" date="2016-12" db="EMBL/GenBank/DDBJ databases">
        <authorList>
            <person name="Song W.-J."/>
            <person name="Kurnit D.M."/>
        </authorList>
    </citation>
    <scope>NUCLEOTIDE SEQUENCE [LARGE SCALE GENOMIC DNA]</scope>
    <source>
        <strain evidence="1 2">CGB1038-1_S1</strain>
    </source>
</reference>
<dbReference type="RefSeq" id="WP_077151541.1">
    <property type="nucleotide sequence ID" value="NZ_CABMMO010000006.1"/>
</dbReference>
<evidence type="ECO:0000313" key="1">
    <source>
        <dbReference type="EMBL" id="ONN43239.1"/>
    </source>
</evidence>
<evidence type="ECO:0000313" key="2">
    <source>
        <dbReference type="Proteomes" id="UP000189299"/>
    </source>
</evidence>